<dbReference type="InterPro" id="IPR011009">
    <property type="entry name" value="Kinase-like_dom_sf"/>
</dbReference>
<dbReference type="SUPFAM" id="SSF56112">
    <property type="entry name" value="Protein kinase-like (PK-like)"/>
    <property type="match status" value="1"/>
</dbReference>
<evidence type="ECO:0000313" key="3">
    <source>
        <dbReference type="EMBL" id="KAF9445339.1"/>
    </source>
</evidence>
<dbReference type="AlphaFoldDB" id="A0A9P5X697"/>
<protein>
    <recommendedName>
        <fullName evidence="2">Fungal-type protein kinase domain-containing protein</fullName>
    </recommendedName>
</protein>
<reference evidence="3" key="1">
    <citation type="submission" date="2020-11" db="EMBL/GenBank/DDBJ databases">
        <authorList>
            <consortium name="DOE Joint Genome Institute"/>
            <person name="Ahrendt S."/>
            <person name="Riley R."/>
            <person name="Andreopoulos W."/>
            <person name="Labutti K."/>
            <person name="Pangilinan J."/>
            <person name="Ruiz-Duenas F.J."/>
            <person name="Barrasa J.M."/>
            <person name="Sanchez-Garcia M."/>
            <person name="Camarero S."/>
            <person name="Miyauchi S."/>
            <person name="Serrano A."/>
            <person name="Linde D."/>
            <person name="Babiker R."/>
            <person name="Drula E."/>
            <person name="Ayuso-Fernandez I."/>
            <person name="Pacheco R."/>
            <person name="Padilla G."/>
            <person name="Ferreira P."/>
            <person name="Barriuso J."/>
            <person name="Kellner H."/>
            <person name="Castanera R."/>
            <person name="Alfaro M."/>
            <person name="Ramirez L."/>
            <person name="Pisabarro A.G."/>
            <person name="Kuo A."/>
            <person name="Tritt A."/>
            <person name="Lipzen A."/>
            <person name="He G."/>
            <person name="Yan M."/>
            <person name="Ng V."/>
            <person name="Cullen D."/>
            <person name="Martin F."/>
            <person name="Rosso M.-N."/>
            <person name="Henrissat B."/>
            <person name="Hibbett D."/>
            <person name="Martinez A.T."/>
            <person name="Grigoriev I.V."/>
        </authorList>
    </citation>
    <scope>NUCLEOTIDE SEQUENCE</scope>
    <source>
        <strain evidence="3">MF-IS2</strain>
    </source>
</reference>
<dbReference type="PANTHER" id="PTHR38248">
    <property type="entry name" value="FUNK1 6"/>
    <property type="match status" value="1"/>
</dbReference>
<comment type="caution">
    <text evidence="3">The sequence shown here is derived from an EMBL/GenBank/DDBJ whole genome shotgun (WGS) entry which is preliminary data.</text>
</comment>
<feature type="compositionally biased region" description="Basic and acidic residues" evidence="1">
    <location>
        <begin position="267"/>
        <end position="277"/>
    </location>
</feature>
<dbReference type="Proteomes" id="UP000807342">
    <property type="component" value="Unassembled WGS sequence"/>
</dbReference>
<feature type="region of interest" description="Disordered" evidence="1">
    <location>
        <begin position="254"/>
        <end position="281"/>
    </location>
</feature>
<feature type="domain" description="Fungal-type protein kinase" evidence="2">
    <location>
        <begin position="271"/>
        <end position="605"/>
    </location>
</feature>
<feature type="compositionally biased region" description="Polar residues" evidence="1">
    <location>
        <begin position="213"/>
        <end position="232"/>
    </location>
</feature>
<dbReference type="Pfam" id="PF17667">
    <property type="entry name" value="Pkinase_fungal"/>
    <property type="match status" value="1"/>
</dbReference>
<proteinExistence type="predicted"/>
<dbReference type="OrthoDB" id="5569250at2759"/>
<dbReference type="EMBL" id="MU151307">
    <property type="protein sequence ID" value="KAF9445339.1"/>
    <property type="molecule type" value="Genomic_DNA"/>
</dbReference>
<evidence type="ECO:0000256" key="1">
    <source>
        <dbReference type="SAM" id="MobiDB-lite"/>
    </source>
</evidence>
<organism evidence="3 4">
    <name type="scientific">Macrolepiota fuliginosa MF-IS2</name>
    <dbReference type="NCBI Taxonomy" id="1400762"/>
    <lineage>
        <taxon>Eukaryota</taxon>
        <taxon>Fungi</taxon>
        <taxon>Dikarya</taxon>
        <taxon>Basidiomycota</taxon>
        <taxon>Agaricomycotina</taxon>
        <taxon>Agaricomycetes</taxon>
        <taxon>Agaricomycetidae</taxon>
        <taxon>Agaricales</taxon>
        <taxon>Agaricineae</taxon>
        <taxon>Agaricaceae</taxon>
        <taxon>Macrolepiota</taxon>
    </lineage>
</organism>
<dbReference type="InterPro" id="IPR040976">
    <property type="entry name" value="Pkinase_fungal"/>
</dbReference>
<evidence type="ECO:0000313" key="4">
    <source>
        <dbReference type="Proteomes" id="UP000807342"/>
    </source>
</evidence>
<dbReference type="PANTHER" id="PTHR38248:SF2">
    <property type="entry name" value="FUNK1 11"/>
    <property type="match status" value="1"/>
</dbReference>
<name>A0A9P5X697_9AGAR</name>
<accession>A0A9P5X697</accession>
<feature type="region of interest" description="Disordered" evidence="1">
    <location>
        <begin position="213"/>
        <end position="238"/>
    </location>
</feature>
<sequence>MFSSTSAMGSLLDSETSHILQLENKKNIQDHMEDAAIISFDCVFKEFFKRIMRTKDDDAAFEKLQEVVQEISKDPGLSVALNNYKTSGDAEKVAYEPLVLLFNQVLDTIRDGAFRTRLDEHLRSEDPKRRIKFIRCESLNLEHNWPVDTLGAYTAFKPDLLVVFEADIEDFAEDQVKRQPKNEGYVYKPRGVGIGFNSVVSCIELKREKGGAKQSSDLGVEASTETSNQLGSNGPKRASLSISLANTERASLGLGKRKYQESQQSEISRKEQKREATSPRNIRGQAAQLGTYAAELLSRGPYAMHTIGLAMSYGEVTVCWFDRQGAIIAYDINIFTEFEKFVGLIVAFSRFSFADWGIDAALYPTADGTINIPLSGTSGDGTVIVKMDSSPLCHRVALCGRGTCVLRGVFTSGGTSTNVAVKISHPQRGRESEVKFIEMGVNIDGGRYAQNLPKIHGIHEPDYTTRNIRDRLQIPDMDENLSRQPRIIVFEHLESIMSLEEPILFYSAWFDCICVHRAMWESNIRHGDISLGNLMYRWRDGKPIGVLNDWDLASDLATDVQEVDKSKARTGTIPFAALDLIDEDFNAAEYDPRLYRFDIESFKWCSAYGCLYTAENQQFLNSWCDPRLSHWTRFTFLSTTDEYKPRDDWEGLYGFVCRFLSWFMTNIAERERCVQAVQQTATRAEVASFSGNEIEVKRATSPQLNLEAVSRVIRAPITPRVKKREMDPDDIWNLIQGPLANMEVPSITTNQ</sequence>
<keyword evidence="4" id="KW-1185">Reference proteome</keyword>
<evidence type="ECO:0000259" key="2">
    <source>
        <dbReference type="Pfam" id="PF17667"/>
    </source>
</evidence>
<gene>
    <name evidence="3" type="ORF">P691DRAFT_272966</name>
</gene>